<sequence>MVHAPHSVVEIIDALNFVLAATVLVFTLRTGRRYFRARDTR</sequence>
<proteinExistence type="predicted"/>
<gene>
    <name evidence="2" type="ORF">ABT404_17200</name>
</gene>
<protein>
    <submittedName>
        <fullName evidence="2">Uncharacterized protein</fullName>
    </submittedName>
</protein>
<keyword evidence="1" id="KW-1133">Transmembrane helix</keyword>
<keyword evidence="3" id="KW-1185">Reference proteome</keyword>
<evidence type="ECO:0000313" key="2">
    <source>
        <dbReference type="EMBL" id="MER7181191.1"/>
    </source>
</evidence>
<dbReference type="EMBL" id="JBEPEK010000106">
    <property type="protein sequence ID" value="MER7181191.1"/>
    <property type="molecule type" value="Genomic_DNA"/>
</dbReference>
<feature type="transmembrane region" description="Helical" evidence="1">
    <location>
        <begin position="6"/>
        <end position="28"/>
    </location>
</feature>
<comment type="caution">
    <text evidence="2">The sequence shown here is derived from an EMBL/GenBank/DDBJ whole genome shotgun (WGS) entry which is preliminary data.</text>
</comment>
<evidence type="ECO:0000313" key="3">
    <source>
        <dbReference type="Proteomes" id="UP001474181"/>
    </source>
</evidence>
<organism evidence="2 3">
    <name type="scientific">Streptomyces hyaluromycini</name>
    <dbReference type="NCBI Taxonomy" id="1377993"/>
    <lineage>
        <taxon>Bacteria</taxon>
        <taxon>Bacillati</taxon>
        <taxon>Actinomycetota</taxon>
        <taxon>Actinomycetes</taxon>
        <taxon>Kitasatosporales</taxon>
        <taxon>Streptomycetaceae</taxon>
        <taxon>Streptomyces</taxon>
    </lineage>
</organism>
<keyword evidence="1" id="KW-0472">Membrane</keyword>
<name>A0ABV1WWN7_9ACTN</name>
<reference evidence="2 3" key="1">
    <citation type="submission" date="2024-06" db="EMBL/GenBank/DDBJ databases">
        <title>The Natural Products Discovery Center: Release of the First 8490 Sequenced Strains for Exploring Actinobacteria Biosynthetic Diversity.</title>
        <authorList>
            <person name="Kalkreuter E."/>
            <person name="Kautsar S.A."/>
            <person name="Yang D."/>
            <person name="Bader C.D."/>
            <person name="Teijaro C.N."/>
            <person name="Fluegel L."/>
            <person name="Davis C.M."/>
            <person name="Simpson J.R."/>
            <person name="Lauterbach L."/>
            <person name="Steele A.D."/>
            <person name="Gui C."/>
            <person name="Meng S."/>
            <person name="Li G."/>
            <person name="Viehrig K."/>
            <person name="Ye F."/>
            <person name="Su P."/>
            <person name="Kiefer A.F."/>
            <person name="Nichols A."/>
            <person name="Cepeda A.J."/>
            <person name="Yan W."/>
            <person name="Fan B."/>
            <person name="Jiang Y."/>
            <person name="Adhikari A."/>
            <person name="Zheng C.-J."/>
            <person name="Schuster L."/>
            <person name="Cowan T.M."/>
            <person name="Smanski M.J."/>
            <person name="Chevrette M.G."/>
            <person name="De Carvalho L.P.S."/>
            <person name="Shen B."/>
        </authorList>
    </citation>
    <scope>NUCLEOTIDE SEQUENCE [LARGE SCALE GENOMIC DNA]</scope>
    <source>
        <strain evidence="2 3">NPDC000234</strain>
    </source>
</reference>
<dbReference type="RefSeq" id="WP_350781823.1">
    <property type="nucleotide sequence ID" value="NZ_JBEPEK010000106.1"/>
</dbReference>
<keyword evidence="1" id="KW-0812">Transmembrane</keyword>
<evidence type="ECO:0000256" key="1">
    <source>
        <dbReference type="SAM" id="Phobius"/>
    </source>
</evidence>
<dbReference type="Proteomes" id="UP001474181">
    <property type="component" value="Unassembled WGS sequence"/>
</dbReference>
<accession>A0ABV1WWN7</accession>